<dbReference type="InterPro" id="IPR052954">
    <property type="entry name" value="GPCR-Ligand_Int"/>
</dbReference>
<dbReference type="SUPFAM" id="SSF81321">
    <property type="entry name" value="Family A G protein-coupled receptor-like"/>
    <property type="match status" value="1"/>
</dbReference>
<feature type="transmembrane region" description="Helical" evidence="6">
    <location>
        <begin position="70"/>
        <end position="93"/>
    </location>
</feature>
<dbReference type="Gene3D" id="1.20.1070.10">
    <property type="entry name" value="Rhodopsin 7-helix transmembrane proteins"/>
    <property type="match status" value="1"/>
</dbReference>
<dbReference type="Proteomes" id="UP000694924">
    <property type="component" value="Unplaced"/>
</dbReference>
<dbReference type="Pfam" id="PF00001">
    <property type="entry name" value="7tm_1"/>
    <property type="match status" value="1"/>
</dbReference>
<feature type="transmembrane region" description="Helical" evidence="6">
    <location>
        <begin position="235"/>
        <end position="259"/>
    </location>
</feature>
<evidence type="ECO:0000256" key="1">
    <source>
        <dbReference type="ARBA" id="ARBA00004370"/>
    </source>
</evidence>
<keyword evidence="4 6" id="KW-1133">Transmembrane helix</keyword>
<evidence type="ECO:0000256" key="4">
    <source>
        <dbReference type="ARBA" id="ARBA00022989"/>
    </source>
</evidence>
<dbReference type="RefSeq" id="XP_015184273.1">
    <property type="nucleotide sequence ID" value="XM_015328787.1"/>
</dbReference>
<evidence type="ECO:0000313" key="9">
    <source>
        <dbReference type="RefSeq" id="XP_015184273.1"/>
    </source>
</evidence>
<sequence length="440" mass="50634">MLVASGLQPTQSCNSSNTYSFRTDKECSLNLTVLDFLYNFTEPDLEITWPCEARYYWLSLQPFVKFVRFLLSYVTPFIIIVGVILNTVSFTILNAPVSGDSSLSLYLKALAISDNGALIFNYAVGIAKSQFTFVNDLFMNSKFLCDTSSVTMELFQFTSTWLVVSLTWARVSAIIFPFEAHSSNPDRSAIISVTTLTCVSFIISLTKLYSGGYETDSVFEFKPCQKKIKPWGSAMYVYIALSTWLPLTFIFVGNVLLVIHMKKLDTHRRQLTRSFCQNINKSNKKSRTLLAVSMVYLILLLPLGIVETLELYWDVILIKYPENNIKENKQYINWLEEKMLLKWCRGLFFHLYHWNFACNFFLYYLTGEKFRSVVIQKLIDCKIILTSTKLTKYLPWCKCEDRFKSIRTPSILLIKVVTFDESFVNNNITTQNSSNVASII</sequence>
<feature type="transmembrane region" description="Helical" evidence="6">
    <location>
        <begin position="288"/>
        <end position="306"/>
    </location>
</feature>
<name>A0ABM1IVN6_POLDO</name>
<protein>
    <submittedName>
        <fullName evidence="9">Uncharacterized protein LOC107070515 isoform X1</fullName>
    </submittedName>
</protein>
<dbReference type="PANTHER" id="PTHR46641:SF25">
    <property type="entry name" value="CNMAMIDE RECEPTOR-RELATED"/>
    <property type="match status" value="1"/>
</dbReference>
<dbReference type="InterPro" id="IPR017452">
    <property type="entry name" value="GPCR_Rhodpsn_7TM"/>
</dbReference>
<feature type="transmembrane region" description="Helical" evidence="6">
    <location>
        <begin position="190"/>
        <end position="209"/>
    </location>
</feature>
<evidence type="ECO:0000256" key="5">
    <source>
        <dbReference type="ARBA" id="ARBA00023136"/>
    </source>
</evidence>
<feature type="domain" description="G-protein coupled receptors family 1 profile" evidence="7">
    <location>
        <begin position="85"/>
        <end position="363"/>
    </location>
</feature>
<reference evidence="9" key="1">
    <citation type="submission" date="2025-08" db="UniProtKB">
        <authorList>
            <consortium name="RefSeq"/>
        </authorList>
    </citation>
    <scope>IDENTIFICATION</scope>
    <source>
        <tissue evidence="9">Whole body</tissue>
    </source>
</reference>
<feature type="transmembrane region" description="Helical" evidence="6">
    <location>
        <begin position="347"/>
        <end position="365"/>
    </location>
</feature>
<gene>
    <name evidence="9" type="primary">LOC107070515</name>
</gene>
<comment type="subcellular location">
    <subcellularLocation>
        <location evidence="1">Membrane</location>
    </subcellularLocation>
</comment>
<dbReference type="InterPro" id="IPR000276">
    <property type="entry name" value="GPCR_Rhodpsn"/>
</dbReference>
<proteinExistence type="inferred from homology"/>
<keyword evidence="3 6" id="KW-0812">Transmembrane</keyword>
<evidence type="ECO:0000256" key="6">
    <source>
        <dbReference type="SAM" id="Phobius"/>
    </source>
</evidence>
<evidence type="ECO:0000313" key="8">
    <source>
        <dbReference type="Proteomes" id="UP000694924"/>
    </source>
</evidence>
<organism evidence="8 9">
    <name type="scientific">Polistes dominula</name>
    <name type="common">European paper wasp</name>
    <name type="synonym">Vespa dominula</name>
    <dbReference type="NCBI Taxonomy" id="743375"/>
    <lineage>
        <taxon>Eukaryota</taxon>
        <taxon>Metazoa</taxon>
        <taxon>Ecdysozoa</taxon>
        <taxon>Arthropoda</taxon>
        <taxon>Hexapoda</taxon>
        <taxon>Insecta</taxon>
        <taxon>Pterygota</taxon>
        <taxon>Neoptera</taxon>
        <taxon>Endopterygota</taxon>
        <taxon>Hymenoptera</taxon>
        <taxon>Apocrita</taxon>
        <taxon>Aculeata</taxon>
        <taxon>Vespoidea</taxon>
        <taxon>Vespidae</taxon>
        <taxon>Polistinae</taxon>
        <taxon>Polistini</taxon>
        <taxon>Polistes</taxon>
    </lineage>
</organism>
<dbReference type="PANTHER" id="PTHR46641">
    <property type="entry name" value="FMRFAMIDE RECEPTOR-RELATED"/>
    <property type="match status" value="1"/>
</dbReference>
<accession>A0ABM1IVN6</accession>
<feature type="transmembrane region" description="Helical" evidence="6">
    <location>
        <begin position="159"/>
        <end position="178"/>
    </location>
</feature>
<evidence type="ECO:0000256" key="2">
    <source>
        <dbReference type="ARBA" id="ARBA00010663"/>
    </source>
</evidence>
<dbReference type="PROSITE" id="PS50262">
    <property type="entry name" value="G_PROTEIN_RECEP_F1_2"/>
    <property type="match status" value="1"/>
</dbReference>
<keyword evidence="8" id="KW-1185">Reference proteome</keyword>
<dbReference type="GeneID" id="107070515"/>
<comment type="similarity">
    <text evidence="2">Belongs to the G-protein coupled receptor 1 family.</text>
</comment>
<evidence type="ECO:0000259" key="7">
    <source>
        <dbReference type="PROSITE" id="PS50262"/>
    </source>
</evidence>
<keyword evidence="5 6" id="KW-0472">Membrane</keyword>
<evidence type="ECO:0000256" key="3">
    <source>
        <dbReference type="ARBA" id="ARBA00022692"/>
    </source>
</evidence>